<feature type="non-terminal residue" evidence="1">
    <location>
        <position position="1"/>
    </location>
</feature>
<keyword evidence="2" id="KW-1185">Reference proteome</keyword>
<dbReference type="EMBL" id="KZ613920">
    <property type="protein sequence ID" value="PMD49635.1"/>
    <property type="molecule type" value="Genomic_DNA"/>
</dbReference>
<dbReference type="RefSeq" id="XP_024726539.1">
    <property type="nucleotide sequence ID" value="XM_024876410.1"/>
</dbReference>
<dbReference type="AlphaFoldDB" id="A0A2J6SFT4"/>
<sequence>QFGWGLAMALYCKATRCRGPSIRREAANGVWDSLQAAQVAEWIIGIENEKASGNKHIPQDAWERGLEVKCIKGRTDGILRVRANLVFT</sequence>
<name>A0A2J6SFT4_9HELO</name>
<protein>
    <submittedName>
        <fullName evidence="1">Uncharacterized protein</fullName>
    </submittedName>
</protein>
<dbReference type="Proteomes" id="UP000235371">
    <property type="component" value="Unassembled WGS sequence"/>
</dbReference>
<organism evidence="1 2">
    <name type="scientific">Hyaloscypha bicolor E</name>
    <dbReference type="NCBI Taxonomy" id="1095630"/>
    <lineage>
        <taxon>Eukaryota</taxon>
        <taxon>Fungi</taxon>
        <taxon>Dikarya</taxon>
        <taxon>Ascomycota</taxon>
        <taxon>Pezizomycotina</taxon>
        <taxon>Leotiomycetes</taxon>
        <taxon>Helotiales</taxon>
        <taxon>Hyaloscyphaceae</taxon>
        <taxon>Hyaloscypha</taxon>
        <taxon>Hyaloscypha bicolor</taxon>
    </lineage>
</organism>
<evidence type="ECO:0000313" key="1">
    <source>
        <dbReference type="EMBL" id="PMD49635.1"/>
    </source>
</evidence>
<reference evidence="1 2" key="1">
    <citation type="submission" date="2016-04" db="EMBL/GenBank/DDBJ databases">
        <title>A degradative enzymes factory behind the ericoid mycorrhizal symbiosis.</title>
        <authorList>
            <consortium name="DOE Joint Genome Institute"/>
            <person name="Martino E."/>
            <person name="Morin E."/>
            <person name="Grelet G."/>
            <person name="Kuo A."/>
            <person name="Kohler A."/>
            <person name="Daghino S."/>
            <person name="Barry K."/>
            <person name="Choi C."/>
            <person name="Cichocki N."/>
            <person name="Clum A."/>
            <person name="Copeland A."/>
            <person name="Hainaut M."/>
            <person name="Haridas S."/>
            <person name="Labutti K."/>
            <person name="Lindquist E."/>
            <person name="Lipzen A."/>
            <person name="Khouja H.-R."/>
            <person name="Murat C."/>
            <person name="Ohm R."/>
            <person name="Olson A."/>
            <person name="Spatafora J."/>
            <person name="Veneault-Fourrey C."/>
            <person name="Henrissat B."/>
            <person name="Grigoriev I."/>
            <person name="Martin F."/>
            <person name="Perotto S."/>
        </authorList>
    </citation>
    <scope>NUCLEOTIDE SEQUENCE [LARGE SCALE GENOMIC DNA]</scope>
    <source>
        <strain evidence="1 2">E</strain>
    </source>
</reference>
<accession>A0A2J6SFT4</accession>
<dbReference type="GeneID" id="36584489"/>
<dbReference type="InParanoid" id="A0A2J6SFT4"/>
<evidence type="ECO:0000313" key="2">
    <source>
        <dbReference type="Proteomes" id="UP000235371"/>
    </source>
</evidence>
<gene>
    <name evidence="1" type="ORF">K444DRAFT_548970</name>
</gene>
<dbReference type="OrthoDB" id="2593732at2759"/>
<proteinExistence type="predicted"/>